<evidence type="ECO:0000256" key="1">
    <source>
        <dbReference type="SAM" id="MobiDB-lite"/>
    </source>
</evidence>
<dbReference type="EMBL" id="LT635620">
    <property type="protein sequence ID" value="VUZ95691.1"/>
    <property type="molecule type" value="Genomic_DNA"/>
</dbReference>
<dbReference type="OrthoDB" id="10371427at2759"/>
<evidence type="ECO:0000313" key="3">
    <source>
        <dbReference type="EMBL" id="VUZ95691.1"/>
    </source>
</evidence>
<keyword evidence="2" id="KW-1133">Transmembrane helix</keyword>
<evidence type="ECO:0000256" key="2">
    <source>
        <dbReference type="SAM" id="Phobius"/>
    </source>
</evidence>
<dbReference type="AlphaFoldDB" id="A0A564ZUA4"/>
<keyword evidence="2" id="KW-0472">Membrane</keyword>
<name>A0A564ZUA4_PLAVI</name>
<dbReference type="VEuPathDB" id="PlasmoDB:PVP01_0903700"/>
<keyword evidence="2" id="KW-0812">Transmembrane</keyword>
<feature type="compositionally biased region" description="Basic and acidic residues" evidence="1">
    <location>
        <begin position="356"/>
        <end position="372"/>
    </location>
</feature>
<feature type="compositionally biased region" description="Basic and acidic residues" evidence="1">
    <location>
        <begin position="390"/>
        <end position="403"/>
    </location>
</feature>
<accession>A0A564ZUA4</accession>
<dbReference type="VEuPathDB" id="PlasmoDB:PVW1_090008800"/>
<feature type="transmembrane region" description="Helical" evidence="2">
    <location>
        <begin position="77"/>
        <end position="102"/>
    </location>
</feature>
<sequence length="428" mass="47347">MKTCDSKLKEQPQKCKKLASKPPCYKISIIYASDHGIYTDIAKWVTRCNHQMLTHNLPSSLLKLSSKIRYNNIVTKLLIAAGICHVFMSQYAVAMVASAGAVSEQGAKPSNSSEKDELASDIAKVGMTAGINAFILGKHFLEKIKKKINCSFFDLNDTNCTQLRFFIGIGIIFFVLLTGFLLFVSFVCTPASKIPFYRKRKAKHIEYYEGLAQEEEVMDEEEINGGQLIGPMLPGQILPGPMMPGPMMPGPMMPGPMLPGQMMPGPMMPGLMMPGQMMPGQMMSGSMMPGLMMPGQMALGQMGPEPMMPGQMALGQLSPGQMSPGQIAYGTMSGYTYQQKVNDDGDRACTPNAHANHSEQNERPQNYEERVQQKQVQILYVNGKKCQNGKSDKSDKHERHKTEPSILTPTDAHERVQKDEFAITYQPM</sequence>
<feature type="transmembrane region" description="Helical" evidence="2">
    <location>
        <begin position="122"/>
        <end position="141"/>
    </location>
</feature>
<protein>
    <submittedName>
        <fullName evidence="3">Uncharacterized protein</fullName>
    </submittedName>
</protein>
<organism evidence="3 4">
    <name type="scientific">Plasmodium vivax</name>
    <name type="common">malaria parasite P. vivax</name>
    <dbReference type="NCBI Taxonomy" id="5855"/>
    <lineage>
        <taxon>Eukaryota</taxon>
        <taxon>Sar</taxon>
        <taxon>Alveolata</taxon>
        <taxon>Apicomplexa</taxon>
        <taxon>Aconoidasida</taxon>
        <taxon>Haemosporida</taxon>
        <taxon>Plasmodiidae</taxon>
        <taxon>Plasmodium</taxon>
        <taxon>Plasmodium (Plasmodium)</taxon>
    </lineage>
</organism>
<feature type="region of interest" description="Disordered" evidence="1">
    <location>
        <begin position="342"/>
        <end position="416"/>
    </location>
</feature>
<feature type="transmembrane region" description="Helical" evidence="2">
    <location>
        <begin position="162"/>
        <end position="187"/>
    </location>
</feature>
<reference evidence="4" key="1">
    <citation type="submission" date="2016-07" db="EMBL/GenBank/DDBJ databases">
        <authorList>
            <consortium name="Pathogen Informatics"/>
        </authorList>
    </citation>
    <scope>NUCLEOTIDE SEQUENCE [LARGE SCALE GENOMIC DNA]</scope>
</reference>
<evidence type="ECO:0000313" key="4">
    <source>
        <dbReference type="Proteomes" id="UP000220605"/>
    </source>
</evidence>
<dbReference type="VEuPathDB" id="PlasmoDB:PVX_090835"/>
<gene>
    <name evidence="3" type="ORF">PVP01_0903700</name>
</gene>
<proteinExistence type="predicted"/>
<dbReference type="VEuPathDB" id="PlasmoDB:PVPAM_090008400"/>
<dbReference type="Proteomes" id="UP000220605">
    <property type="component" value="Chromosome 9"/>
</dbReference>